<feature type="compositionally biased region" description="Basic and acidic residues" evidence="4">
    <location>
        <begin position="93"/>
        <end position="102"/>
    </location>
</feature>
<dbReference type="PROSITE" id="PS50297">
    <property type="entry name" value="ANK_REP_REGION"/>
    <property type="match status" value="1"/>
</dbReference>
<feature type="compositionally biased region" description="Basic and acidic residues" evidence="4">
    <location>
        <begin position="65"/>
        <end position="83"/>
    </location>
</feature>
<feature type="repeat" description="ANK" evidence="3">
    <location>
        <begin position="818"/>
        <end position="850"/>
    </location>
</feature>
<feature type="repeat" description="ANK" evidence="3">
    <location>
        <begin position="851"/>
        <end position="883"/>
    </location>
</feature>
<gene>
    <name evidence="5" type="ORF">CSOJ01_11922</name>
</gene>
<evidence type="ECO:0000256" key="1">
    <source>
        <dbReference type="ARBA" id="ARBA00022737"/>
    </source>
</evidence>
<feature type="region of interest" description="Disordered" evidence="4">
    <location>
        <begin position="65"/>
        <end position="102"/>
    </location>
</feature>
<dbReference type="PANTHER" id="PTHR24201">
    <property type="entry name" value="ANK_REP_REGION DOMAIN-CONTAINING PROTEIN"/>
    <property type="match status" value="1"/>
</dbReference>
<dbReference type="SMART" id="SM00248">
    <property type="entry name" value="ANK"/>
    <property type="match status" value="4"/>
</dbReference>
<organism evidence="5 6">
    <name type="scientific">Colletotrichum sojae</name>
    <dbReference type="NCBI Taxonomy" id="2175907"/>
    <lineage>
        <taxon>Eukaryota</taxon>
        <taxon>Fungi</taxon>
        <taxon>Dikarya</taxon>
        <taxon>Ascomycota</taxon>
        <taxon>Pezizomycotina</taxon>
        <taxon>Sordariomycetes</taxon>
        <taxon>Hypocreomycetidae</taxon>
        <taxon>Glomerellales</taxon>
        <taxon>Glomerellaceae</taxon>
        <taxon>Colletotrichum</taxon>
        <taxon>Colletotrichum orchidearum species complex</taxon>
    </lineage>
</organism>
<evidence type="ECO:0000313" key="6">
    <source>
        <dbReference type="Proteomes" id="UP000652219"/>
    </source>
</evidence>
<proteinExistence type="predicted"/>
<reference evidence="5 6" key="1">
    <citation type="journal article" date="2020" name="Phytopathology">
        <title>Genome Sequence Resources of Colletotrichum truncatum, C. plurivorum, C. musicola, and C. sojae: Four Species Pathogenic to Soybean (Glycine max).</title>
        <authorList>
            <person name="Rogerio F."/>
            <person name="Boufleur T.R."/>
            <person name="Ciampi-Guillardi M."/>
            <person name="Sukno S.A."/>
            <person name="Thon M.R."/>
            <person name="Massola Junior N.S."/>
            <person name="Baroncelli R."/>
        </authorList>
    </citation>
    <scope>NUCLEOTIDE SEQUENCE [LARGE SCALE GENOMIC DNA]</scope>
    <source>
        <strain evidence="5 6">LFN0009</strain>
    </source>
</reference>
<evidence type="ECO:0000256" key="4">
    <source>
        <dbReference type="SAM" id="MobiDB-lite"/>
    </source>
</evidence>
<evidence type="ECO:0000256" key="2">
    <source>
        <dbReference type="ARBA" id="ARBA00023043"/>
    </source>
</evidence>
<dbReference type="InterPro" id="IPR036770">
    <property type="entry name" value="Ankyrin_rpt-contain_sf"/>
</dbReference>
<accession>A0A8H6IWY7</accession>
<dbReference type="Pfam" id="PF12796">
    <property type="entry name" value="Ank_2"/>
    <property type="match status" value="1"/>
</dbReference>
<dbReference type="InterPro" id="IPR002110">
    <property type="entry name" value="Ankyrin_rpt"/>
</dbReference>
<evidence type="ECO:0000313" key="5">
    <source>
        <dbReference type="EMBL" id="KAF6801192.1"/>
    </source>
</evidence>
<keyword evidence="6" id="KW-1185">Reference proteome</keyword>
<sequence>MSPERQTLQRHIEDTIDRLHGHALQIDRAGDGHRRERVKLYQQKPEHSYAYEAYETLASLKAKDQFPKADKNSRATGRKEDVLPKPIASQRNDSPRIIDDSSRFRGGEQHTVYSATVNTKLELRPEPVAPQRAEAWLLFWPVMINFHPPLRSLAQVSNAPTAVWTFARPRQRKNGGYCDDPFGVPNTFDGLLGHMQTHVEERFHVDMPDGKHKEFTEQEFESYSKQRTDISHGDLQNLKESARYKGIFLFTECPFCGGYPDDVENMRPRKDPNTPEGQVRLRQHIKRHLQDIALFRPPYREDVVQEDENSEGSNVSRGTAGLGNVEYWGENLTVCGDEECDCKDTTKSSQDFLIIRRLFRPQARLNLWIKMENTPITKSQSQIETPLEELDAMDKHWIAGMLPQPFTGIDHQRLQRAYFDLHYPSTFQWLLESPSFLPPIVMGDIQLALSLITAEYSRVFIFVVGIRETLEDAADASLLHQLETLQLKHEINLFVTSRTVPRRFREDSRVYQIAIRADDEDLRAVTKGFLQQRGLKHDLRDEADWLIQKADGMFLFVRAILDEIEDANNDYEGVLNNMIRKSSEDEELRIQKIDQLYENILSQIEEDLDQWALITRVLSWVAFSWRSLSLEELFTILKARDDSLQLASVRRYLSLSDGLLKATPNDDALCAGHFTLNQYLKLNRERWSLLNETDLISDCILYLSSVNLSSVVSGCCTTWEDYKARVTRFPFYQCAAANWGYHRPEGPLGPAPSSLISEFLRSQVLCESSSQSLILSRHPDYYQAGAGLTGLHLAAIFGLYQEAHILLEDTYANTRDSNGTTPLAYAVGLGTMKMVNTLLINKAYPEAADRWGRTPLHIAAYLGHEPALKMFLISGANIEAKYKAQDVDSEVNAGAIWTPLLTACVGGHEPAVSVLHDNEADIHATLRSTTGHPP</sequence>
<dbReference type="SUPFAM" id="SSF48403">
    <property type="entry name" value="Ankyrin repeat"/>
    <property type="match status" value="1"/>
</dbReference>
<keyword evidence="2 3" id="KW-0040">ANK repeat</keyword>
<keyword evidence="1" id="KW-0677">Repeat</keyword>
<dbReference type="Proteomes" id="UP000652219">
    <property type="component" value="Unassembled WGS sequence"/>
</dbReference>
<dbReference type="EMBL" id="WIGN01000291">
    <property type="protein sequence ID" value="KAF6801192.1"/>
    <property type="molecule type" value="Genomic_DNA"/>
</dbReference>
<evidence type="ECO:0000256" key="3">
    <source>
        <dbReference type="PROSITE-ProRule" id="PRU00023"/>
    </source>
</evidence>
<comment type="caution">
    <text evidence="5">The sequence shown here is derived from an EMBL/GenBank/DDBJ whole genome shotgun (WGS) entry which is preliminary data.</text>
</comment>
<dbReference type="AlphaFoldDB" id="A0A8H6IWY7"/>
<dbReference type="InterPro" id="IPR050776">
    <property type="entry name" value="Ank_Repeat/CDKN_Inhibitor"/>
</dbReference>
<dbReference type="Gene3D" id="1.25.40.20">
    <property type="entry name" value="Ankyrin repeat-containing domain"/>
    <property type="match status" value="1"/>
</dbReference>
<protein>
    <submittedName>
        <fullName evidence="5">Ankyrin repeat protein</fullName>
    </submittedName>
</protein>
<name>A0A8H6IWY7_9PEZI</name>
<dbReference type="PROSITE" id="PS50088">
    <property type="entry name" value="ANK_REPEAT"/>
    <property type="match status" value="2"/>
</dbReference>